<sequence length="575" mass="57754">MCTAALTAAALTAAAPAPHDGRQPPGPPAAASAPGARDTAARLADATFPVHEPFDGADGIGSTSGSATYVKDGWLRLTNANNSQAGTWRMNDAFSSSLGFLAEFSYASWGGKAFESRRGDGLAFFLVNGAAANGVGQFGGALGYACSRTTSSSTNPCVNNGLPGAYLGIGFDEFGNFSDRLVGNGGPGPAPNRIVVRGGGNGTTGYRYATAAAGPGGTVETTGQGDYRTVRVLVLPSDGKVLLSVWSDSGPGTTMQKVISDYDITKITSQPSLPSTLKIGFSASTGGATNNHDIGDLKVNVPANLSITKTATPASVPAGSGKVTYTVKVANDATNPVPGARVRDAVPGLRDVTWTCTATSGSGCGAASGSGPLDTTADLARGGTVTYTITGTAPTSPTTLTNTAAVTAPADRTEMDTTDNAASATTTVTDGPADIAAEKTAVGEGPVTPGETFRYTLTAVNRGPADATDITVTDTLPTPLAFLASPDGCTHTGRQVTCPQRGSLRVGESASWTIEVRLDPAYEGDGTDIRNTATATARQTDPAPANNTSTAAGPPGGVTEGKADLTLTKTAEEGA</sequence>
<dbReference type="InterPro" id="IPR047589">
    <property type="entry name" value="DUF11_rpt"/>
</dbReference>
<dbReference type="Pfam" id="PF01345">
    <property type="entry name" value="DUF11"/>
    <property type="match status" value="2"/>
</dbReference>
<evidence type="ECO:0000259" key="2">
    <source>
        <dbReference type="Pfam" id="PF01345"/>
    </source>
</evidence>
<dbReference type="NCBIfam" id="TIGR01451">
    <property type="entry name" value="B_ant_repeat"/>
    <property type="match status" value="1"/>
</dbReference>
<feature type="domain" description="DUF11" evidence="2">
    <location>
        <begin position="305"/>
        <end position="425"/>
    </location>
</feature>
<feature type="domain" description="DUF11" evidence="2">
    <location>
        <begin position="434"/>
        <end position="551"/>
    </location>
</feature>
<protein>
    <recommendedName>
        <fullName evidence="2">DUF11 domain-containing protein</fullName>
    </recommendedName>
</protein>
<evidence type="ECO:0000256" key="1">
    <source>
        <dbReference type="SAM" id="MobiDB-lite"/>
    </source>
</evidence>
<evidence type="ECO:0000313" key="3">
    <source>
        <dbReference type="EMBL" id="WMX44512.1"/>
    </source>
</evidence>
<reference evidence="3 4" key="1">
    <citation type="submission" date="2023-09" db="EMBL/GenBank/DDBJ databases">
        <title>Complete genome of Streptomyces roseicoloratus T14.</title>
        <authorList>
            <person name="Bashizi T."/>
            <person name="Kim M.-J."/>
            <person name="Lee G."/>
            <person name="Tagele S.B."/>
            <person name="Shin J.-H."/>
        </authorList>
    </citation>
    <scope>NUCLEOTIDE SEQUENCE [LARGE SCALE GENOMIC DNA]</scope>
    <source>
        <strain evidence="3 4">T14</strain>
    </source>
</reference>
<dbReference type="SUPFAM" id="SSF49899">
    <property type="entry name" value="Concanavalin A-like lectins/glucanases"/>
    <property type="match status" value="1"/>
</dbReference>
<accession>A0ABY9RQN3</accession>
<name>A0ABY9RQN3_9ACTN</name>
<feature type="region of interest" description="Disordered" evidence="1">
    <location>
        <begin position="536"/>
        <end position="575"/>
    </location>
</feature>
<dbReference type="RefSeq" id="WP_309548058.1">
    <property type="nucleotide sequence ID" value="NZ_CP133762.1"/>
</dbReference>
<dbReference type="InterPro" id="IPR001434">
    <property type="entry name" value="OmcB-like_DUF11"/>
</dbReference>
<dbReference type="Gene3D" id="2.60.40.10">
    <property type="entry name" value="Immunoglobulins"/>
    <property type="match status" value="2"/>
</dbReference>
<dbReference type="Gene3D" id="2.60.120.200">
    <property type="match status" value="1"/>
</dbReference>
<proteinExistence type="predicted"/>
<dbReference type="PANTHER" id="PTHR34819">
    <property type="entry name" value="LARGE CYSTEINE-RICH PERIPLASMIC PROTEIN OMCB"/>
    <property type="match status" value="1"/>
</dbReference>
<keyword evidence="4" id="KW-1185">Reference proteome</keyword>
<evidence type="ECO:0000313" key="4">
    <source>
        <dbReference type="Proteomes" id="UP001250858"/>
    </source>
</evidence>
<dbReference type="EMBL" id="CP133762">
    <property type="protein sequence ID" value="WMX44512.1"/>
    <property type="molecule type" value="Genomic_DNA"/>
</dbReference>
<feature type="region of interest" description="Disordered" evidence="1">
    <location>
        <begin position="13"/>
        <end position="37"/>
    </location>
</feature>
<dbReference type="InterPro" id="IPR013783">
    <property type="entry name" value="Ig-like_fold"/>
</dbReference>
<dbReference type="InterPro" id="IPR013320">
    <property type="entry name" value="ConA-like_dom_sf"/>
</dbReference>
<organism evidence="3 4">
    <name type="scientific">Streptomyces roseicoloratus</name>
    <dbReference type="NCBI Taxonomy" id="2508722"/>
    <lineage>
        <taxon>Bacteria</taxon>
        <taxon>Bacillati</taxon>
        <taxon>Actinomycetota</taxon>
        <taxon>Actinomycetes</taxon>
        <taxon>Kitasatosporales</taxon>
        <taxon>Streptomycetaceae</taxon>
        <taxon>Streptomyces</taxon>
    </lineage>
</organism>
<feature type="compositionally biased region" description="Polar residues" evidence="1">
    <location>
        <begin position="536"/>
        <end position="551"/>
    </location>
</feature>
<dbReference type="Proteomes" id="UP001250858">
    <property type="component" value="Chromosome"/>
</dbReference>
<dbReference type="InterPro" id="IPR051172">
    <property type="entry name" value="Chlamydia_OmcB"/>
</dbReference>
<gene>
    <name evidence="3" type="ORF">RGF97_06055</name>
</gene>